<dbReference type="Pfam" id="PF09990">
    <property type="entry name" value="DUF2231"/>
    <property type="match status" value="1"/>
</dbReference>
<protein>
    <submittedName>
        <fullName evidence="3">Unannotated protein</fullName>
    </submittedName>
</protein>
<feature type="transmembrane region" description="Helical" evidence="1">
    <location>
        <begin position="120"/>
        <end position="144"/>
    </location>
</feature>
<keyword evidence="1" id="KW-1133">Transmembrane helix</keyword>
<keyword evidence="1" id="KW-0812">Transmembrane</keyword>
<keyword evidence="1" id="KW-0472">Membrane</keyword>
<evidence type="ECO:0000256" key="1">
    <source>
        <dbReference type="SAM" id="Phobius"/>
    </source>
</evidence>
<dbReference type="AlphaFoldDB" id="A0A6J7Q2K4"/>
<sequence length="164" mass="16895">MLAIDQIFGVPAHPLFVHVPVVLVPLAAILAVVAIYKKFRQPLLIAAATMAAIGGIGVLLAASSGESLQESVKRTAQIHDHTEKGDAAQAPAVIFGGIAVVAAAEEVLRRSKYAQKLAKLPKWAPAVLLTATIASGAVATAFVYDAGHSGAKAVWTGVDGRVTK</sequence>
<feature type="transmembrane region" description="Helical" evidence="1">
    <location>
        <begin position="15"/>
        <end position="36"/>
    </location>
</feature>
<evidence type="ECO:0000259" key="2">
    <source>
        <dbReference type="Pfam" id="PF09990"/>
    </source>
</evidence>
<dbReference type="EMBL" id="CAFBPN010000008">
    <property type="protein sequence ID" value="CAB5011516.1"/>
    <property type="molecule type" value="Genomic_DNA"/>
</dbReference>
<dbReference type="EMBL" id="CAFBQU010000001">
    <property type="protein sequence ID" value="CAB5057975.1"/>
    <property type="molecule type" value="Genomic_DNA"/>
</dbReference>
<evidence type="ECO:0000313" key="3">
    <source>
        <dbReference type="EMBL" id="CAB5011516.1"/>
    </source>
</evidence>
<dbReference type="InterPro" id="IPR019251">
    <property type="entry name" value="DUF2231_TM"/>
</dbReference>
<gene>
    <name evidence="3" type="ORF">UFOPK4098_00317</name>
    <name evidence="4" type="ORF">UFOPK4347_00065</name>
</gene>
<organism evidence="3">
    <name type="scientific">freshwater metagenome</name>
    <dbReference type="NCBI Taxonomy" id="449393"/>
    <lineage>
        <taxon>unclassified sequences</taxon>
        <taxon>metagenomes</taxon>
        <taxon>ecological metagenomes</taxon>
    </lineage>
</organism>
<feature type="transmembrane region" description="Helical" evidence="1">
    <location>
        <begin position="88"/>
        <end position="108"/>
    </location>
</feature>
<feature type="domain" description="DUF2231" evidence="2">
    <location>
        <begin position="9"/>
        <end position="156"/>
    </location>
</feature>
<reference evidence="3" key="1">
    <citation type="submission" date="2020-05" db="EMBL/GenBank/DDBJ databases">
        <authorList>
            <person name="Chiriac C."/>
            <person name="Salcher M."/>
            <person name="Ghai R."/>
            <person name="Kavagutti S V."/>
        </authorList>
    </citation>
    <scope>NUCLEOTIDE SEQUENCE</scope>
</reference>
<accession>A0A6J7Q2K4</accession>
<proteinExistence type="predicted"/>
<name>A0A6J7Q2K4_9ZZZZ</name>
<feature type="transmembrane region" description="Helical" evidence="1">
    <location>
        <begin position="43"/>
        <end position="62"/>
    </location>
</feature>
<evidence type="ECO:0000313" key="4">
    <source>
        <dbReference type="EMBL" id="CAB5057975.1"/>
    </source>
</evidence>